<proteinExistence type="predicted"/>
<feature type="compositionally biased region" description="Polar residues" evidence="1">
    <location>
        <begin position="58"/>
        <end position="67"/>
    </location>
</feature>
<dbReference type="Gene3D" id="3.90.180.10">
    <property type="entry name" value="Medium-chain alcohol dehydrogenases, catalytic domain"/>
    <property type="match status" value="1"/>
</dbReference>
<feature type="region of interest" description="Disordered" evidence="1">
    <location>
        <begin position="29"/>
        <end position="73"/>
    </location>
</feature>
<organism evidence="2 3">
    <name type="scientific">Streptomyces stramineus</name>
    <dbReference type="NCBI Taxonomy" id="173861"/>
    <lineage>
        <taxon>Bacteria</taxon>
        <taxon>Bacillati</taxon>
        <taxon>Actinomycetota</taxon>
        <taxon>Actinomycetes</taxon>
        <taxon>Kitasatosporales</taxon>
        <taxon>Streptomycetaceae</taxon>
        <taxon>Streptomyces</taxon>
    </lineage>
</organism>
<comment type="caution">
    <text evidence="2">The sequence shown here is derived from an EMBL/GenBank/DDBJ whole genome shotgun (WGS) entry which is preliminary data.</text>
</comment>
<gene>
    <name evidence="2" type="ORF">GCM10009544_17320</name>
</gene>
<evidence type="ECO:0000256" key="1">
    <source>
        <dbReference type="SAM" id="MobiDB-lite"/>
    </source>
</evidence>
<dbReference type="EMBL" id="BAAAHB010000012">
    <property type="protein sequence ID" value="GAA0455120.1"/>
    <property type="molecule type" value="Genomic_DNA"/>
</dbReference>
<protein>
    <submittedName>
        <fullName evidence="2">Uncharacterized protein</fullName>
    </submittedName>
</protein>
<name>A0ABP3JIW7_9ACTN</name>
<keyword evidence="3" id="KW-1185">Reference proteome</keyword>
<evidence type="ECO:0000313" key="3">
    <source>
        <dbReference type="Proteomes" id="UP001499895"/>
    </source>
</evidence>
<accession>A0ABP3JIW7</accession>
<evidence type="ECO:0000313" key="2">
    <source>
        <dbReference type="EMBL" id="GAA0455120.1"/>
    </source>
</evidence>
<dbReference type="Proteomes" id="UP001499895">
    <property type="component" value="Unassembled WGS sequence"/>
</dbReference>
<sequence>MNDITSMRAITQNILGGPGVLKEVRLPRPAPGPGEVLIPRRGGGDADAGRPVEAAQRTRGSVSTAPSTAWAPP</sequence>
<reference evidence="3" key="1">
    <citation type="journal article" date="2019" name="Int. J. Syst. Evol. Microbiol.">
        <title>The Global Catalogue of Microorganisms (GCM) 10K type strain sequencing project: providing services to taxonomists for standard genome sequencing and annotation.</title>
        <authorList>
            <consortium name="The Broad Institute Genomics Platform"/>
            <consortium name="The Broad Institute Genome Sequencing Center for Infectious Disease"/>
            <person name="Wu L."/>
            <person name="Ma J."/>
        </authorList>
    </citation>
    <scope>NUCLEOTIDE SEQUENCE [LARGE SCALE GENOMIC DNA]</scope>
    <source>
        <strain evidence="3">JCM 10649</strain>
    </source>
</reference>